<dbReference type="InterPro" id="IPR001965">
    <property type="entry name" value="Znf_PHD"/>
</dbReference>
<keyword evidence="12" id="KW-1185">Reference proteome</keyword>
<feature type="binding site" evidence="8">
    <location>
        <position position="58"/>
    </location>
    <ligand>
        <name>Zn(2+)</name>
        <dbReference type="ChEBI" id="CHEBI:29105"/>
        <label>2</label>
    </ligand>
</feature>
<feature type="binding site" evidence="8">
    <location>
        <position position="42"/>
    </location>
    <ligand>
        <name>Zn(2+)</name>
        <dbReference type="ChEBI" id="CHEBI:29105"/>
        <label>1</label>
    </ligand>
</feature>
<evidence type="ECO:0000259" key="10">
    <source>
        <dbReference type="PROSITE" id="PS50016"/>
    </source>
</evidence>
<dbReference type="Pfam" id="PF23011">
    <property type="entry name" value="PHD-1st_NSD"/>
    <property type="match status" value="1"/>
</dbReference>
<feature type="binding site" evidence="8">
    <location>
        <position position="33"/>
    </location>
    <ligand>
        <name>Zn(2+)</name>
        <dbReference type="ChEBI" id="CHEBI:29105"/>
        <label>2</label>
    </ligand>
</feature>
<accession>A0A4P9WD73</accession>
<feature type="binding site" evidence="8">
    <location>
        <position position="17"/>
    </location>
    <ligand>
        <name>Zn(2+)</name>
        <dbReference type="ChEBI" id="CHEBI:29105"/>
        <label>1</label>
    </ligand>
</feature>
<feature type="site" description="Histone H3K4me3 binding" evidence="7">
    <location>
        <position position="37"/>
    </location>
</feature>
<reference evidence="12" key="1">
    <citation type="journal article" date="2018" name="Nat. Microbiol.">
        <title>Leveraging single-cell genomics to expand the fungal tree of life.</title>
        <authorList>
            <person name="Ahrendt S.R."/>
            <person name="Quandt C.A."/>
            <person name="Ciobanu D."/>
            <person name="Clum A."/>
            <person name="Salamov A."/>
            <person name="Andreopoulos B."/>
            <person name="Cheng J.F."/>
            <person name="Woyke T."/>
            <person name="Pelin A."/>
            <person name="Henrissat B."/>
            <person name="Reynolds N.K."/>
            <person name="Benny G.L."/>
            <person name="Smith M.E."/>
            <person name="James T.Y."/>
            <person name="Grigoriev I.V."/>
        </authorList>
    </citation>
    <scope>NUCLEOTIDE SEQUENCE [LARGE SCALE GENOMIC DNA]</scope>
</reference>
<keyword evidence="6" id="KW-0539">Nucleus</keyword>
<dbReference type="GO" id="GO:0005634">
    <property type="term" value="C:nucleus"/>
    <property type="evidence" value="ECO:0007669"/>
    <property type="project" value="UniProtKB-SubCell"/>
</dbReference>
<dbReference type="InterPro" id="IPR028651">
    <property type="entry name" value="ING_fam"/>
</dbReference>
<evidence type="ECO:0000256" key="8">
    <source>
        <dbReference type="PIRSR" id="PIRSR628651-51"/>
    </source>
</evidence>
<dbReference type="InterPro" id="IPR019787">
    <property type="entry name" value="Znf_PHD-finger"/>
</dbReference>
<evidence type="ECO:0000256" key="4">
    <source>
        <dbReference type="ARBA" id="ARBA00022771"/>
    </source>
</evidence>
<organism evidence="11 12">
    <name type="scientific">Blyttiomyces helicus</name>
    <dbReference type="NCBI Taxonomy" id="388810"/>
    <lineage>
        <taxon>Eukaryota</taxon>
        <taxon>Fungi</taxon>
        <taxon>Fungi incertae sedis</taxon>
        <taxon>Chytridiomycota</taxon>
        <taxon>Chytridiomycota incertae sedis</taxon>
        <taxon>Chytridiomycetes</taxon>
        <taxon>Chytridiomycetes incertae sedis</taxon>
        <taxon>Blyttiomyces</taxon>
    </lineage>
</organism>
<evidence type="ECO:0000256" key="6">
    <source>
        <dbReference type="ARBA" id="ARBA00023242"/>
    </source>
</evidence>
<feature type="site" description="Histone H3K4me3 binding" evidence="7">
    <location>
        <position position="29"/>
    </location>
</feature>
<feature type="binding site" evidence="8">
    <location>
        <position position="55"/>
    </location>
    <ligand>
        <name>Zn(2+)</name>
        <dbReference type="ChEBI" id="CHEBI:29105"/>
        <label>2</label>
    </ligand>
</feature>
<evidence type="ECO:0000256" key="1">
    <source>
        <dbReference type="ARBA" id="ARBA00004123"/>
    </source>
</evidence>
<feature type="binding site" evidence="8">
    <location>
        <position position="15"/>
    </location>
    <ligand>
        <name>Zn(2+)</name>
        <dbReference type="ChEBI" id="CHEBI:29105"/>
        <label>1</label>
    </ligand>
</feature>
<name>A0A4P9WD73_9FUNG</name>
<dbReference type="Gene3D" id="3.30.40.10">
    <property type="entry name" value="Zinc/RING finger domain, C3HC4 (zinc finger)"/>
    <property type="match status" value="1"/>
</dbReference>
<dbReference type="OrthoDB" id="5411773at2759"/>
<comment type="subcellular location">
    <subcellularLocation>
        <location evidence="1">Nucleus</location>
    </subcellularLocation>
</comment>
<evidence type="ECO:0000256" key="5">
    <source>
        <dbReference type="ARBA" id="ARBA00022833"/>
    </source>
</evidence>
<evidence type="ECO:0000256" key="7">
    <source>
        <dbReference type="PIRSR" id="PIRSR628651-50"/>
    </source>
</evidence>
<keyword evidence="4 9" id="KW-0863">Zinc-finger</keyword>
<evidence type="ECO:0000256" key="9">
    <source>
        <dbReference type="PROSITE-ProRule" id="PRU00146"/>
    </source>
</evidence>
<feature type="binding site" evidence="8">
    <location>
        <position position="28"/>
    </location>
    <ligand>
        <name>Zn(2+)</name>
        <dbReference type="ChEBI" id="CHEBI:29105"/>
        <label>2</label>
    </ligand>
</feature>
<evidence type="ECO:0000256" key="2">
    <source>
        <dbReference type="ARBA" id="ARBA00010210"/>
    </source>
</evidence>
<dbReference type="InterPro" id="IPR059153">
    <property type="entry name" value="NSD_PHD-1st"/>
</dbReference>
<evidence type="ECO:0000313" key="11">
    <source>
        <dbReference type="EMBL" id="RKO90292.1"/>
    </source>
</evidence>
<gene>
    <name evidence="11" type="ORF">BDK51DRAFT_20720</name>
</gene>
<dbReference type="PROSITE" id="PS50016">
    <property type="entry name" value="ZF_PHD_2"/>
    <property type="match status" value="1"/>
</dbReference>
<feature type="site" description="Histone H3K4me3 binding" evidence="7">
    <location>
        <position position="14"/>
    </location>
</feature>
<feature type="site" description="Histone H3K4me3 binding" evidence="7">
    <location>
        <position position="25"/>
    </location>
</feature>
<keyword evidence="5 8" id="KW-0862">Zinc</keyword>
<protein>
    <recommendedName>
        <fullName evidence="10">PHD-type domain-containing protein</fullName>
    </recommendedName>
</protein>
<dbReference type="InterPro" id="IPR013083">
    <property type="entry name" value="Znf_RING/FYVE/PHD"/>
</dbReference>
<comment type="similarity">
    <text evidence="2">Belongs to the ING family.</text>
</comment>
<dbReference type="InterPro" id="IPR019786">
    <property type="entry name" value="Zinc_finger_PHD-type_CS"/>
</dbReference>
<dbReference type="PROSITE" id="PS01359">
    <property type="entry name" value="ZF_PHD_1"/>
    <property type="match status" value="1"/>
</dbReference>
<proteinExistence type="inferred from homology"/>
<dbReference type="SMART" id="SM00249">
    <property type="entry name" value="PHD"/>
    <property type="match status" value="1"/>
</dbReference>
<evidence type="ECO:0000313" key="12">
    <source>
        <dbReference type="Proteomes" id="UP000269721"/>
    </source>
</evidence>
<dbReference type="SUPFAM" id="SSF57903">
    <property type="entry name" value="FYVE/PHD zinc finger"/>
    <property type="match status" value="1"/>
</dbReference>
<sequence>MDLEAAAAEAEKLYCVCRNVSYGEMIACDGDHCPHEWFHLPCVGLEQNPHGRWHCDTCRPLSRDS</sequence>
<dbReference type="AlphaFoldDB" id="A0A4P9WD73"/>
<dbReference type="PANTHER" id="PTHR10333">
    <property type="entry name" value="INHIBITOR OF GROWTH PROTEIN"/>
    <property type="match status" value="1"/>
</dbReference>
<dbReference type="InterPro" id="IPR011011">
    <property type="entry name" value="Znf_FYVE_PHD"/>
</dbReference>
<dbReference type="EMBL" id="KZ995625">
    <property type="protein sequence ID" value="RKO90292.1"/>
    <property type="molecule type" value="Genomic_DNA"/>
</dbReference>
<dbReference type="Proteomes" id="UP000269721">
    <property type="component" value="Unassembled WGS sequence"/>
</dbReference>
<dbReference type="GO" id="GO:0008270">
    <property type="term" value="F:zinc ion binding"/>
    <property type="evidence" value="ECO:0007669"/>
    <property type="project" value="UniProtKB-KW"/>
</dbReference>
<keyword evidence="3 8" id="KW-0479">Metal-binding</keyword>
<feature type="domain" description="PHD-type" evidence="10">
    <location>
        <begin position="12"/>
        <end position="61"/>
    </location>
</feature>
<evidence type="ECO:0000256" key="3">
    <source>
        <dbReference type="ARBA" id="ARBA00022723"/>
    </source>
</evidence>
<feature type="binding site" evidence="8">
    <location>
        <position position="39"/>
    </location>
    <ligand>
        <name>Zn(2+)</name>
        <dbReference type="ChEBI" id="CHEBI:29105"/>
        <label>1</label>
    </ligand>
</feature>